<reference evidence="1" key="1">
    <citation type="journal article" date="2023" name="J. Biol. Chem.">
        <title>Novel exported fusion enzymes with chorismate mutase and cyclohexadienyl dehydratase activity: Shikimate pathway enzymes teamed up in no man's land.</title>
        <authorList>
            <person name="Stocker C."/>
            <person name="Khatanbaatar T."/>
            <person name="Bressan L."/>
            <person name="Wurth-Roderer K."/>
            <person name="Cordara G."/>
            <person name="Krengel U."/>
            <person name="Kast P."/>
        </authorList>
    </citation>
    <scope>X-RAY CRYSTALLOGRAPHY (1.65 ANGSTROMS)</scope>
</reference>
<gene>
    <name evidence="1" type="ORF">ELX09769.1</name>
</gene>
<dbReference type="EC" id="4.2.1.51" evidence="1"/>
<name>A0ACD6BAV7_9BURK</name>
<accession>A0AAJ6N664</accession>
<dbReference type="PDB" id="8CQ4">
    <property type="method" value="X-ray"/>
    <property type="resolution" value="1.65 A"/>
    <property type="chains" value="A=1-425"/>
</dbReference>
<proteinExistence type="evidence at protein level"/>
<sequence length="425" mass="46993">MQRFIRHSMRQIAVLGLLAGMMASVQAGADHRLDDITARGVLRVGTTGDYKPFSSRAGNDFVGLDIELAADLARTLGVPVQIVPTSWPTLMKDFGDGKFDIALGGVSITPERQKQGLFSVSYLRDGKTPITRCENSARFQTLAQIDQPGVRLVVNPGGTNERFARSQAPNAQLTVYPDNVTIFDQIVTGAADLMITDAIETRLQQRLRPQLCAVHPDTPFDFAEKAILLPRDVAFKAVVDKWLQQRIASGAVQRSVDRWLDFPWGLEPLRLAIDQRLLLAQAVARAKWNVQAPIEDLGREAQVIQAAVKEGAALGLPKVWIETVFRAQIEASKTVQRELFAQWSAQQAGKFDDAPDLAKTIRPELDRLTTQLLRSMASNQTVLNDEARKADVARAMRALEARALSPQAATQALAPFFLEHHHHHH</sequence>
<accession>A0ACD6BAV7</accession>
<evidence type="ECO:0000313" key="1">
    <source>
        <dbReference type="PDB" id="8CQ4"/>
    </source>
</evidence>
<organism evidence="1">
    <name type="scientific">Janthinobacterium sp. HH01</name>
    <dbReference type="NCBI Taxonomy" id="1198452"/>
    <lineage>
        <taxon>Bacteria</taxon>
        <taxon>Pseudomonadati</taxon>
        <taxon>Pseudomonadota</taxon>
        <taxon>Betaproteobacteria</taxon>
        <taxon>Burkholderiales</taxon>
        <taxon>Oxalobacteraceae</taxon>
        <taxon>Janthinobacterium</taxon>
    </lineage>
</organism>
<keyword evidence="1" id="KW-0002">3D-structure</keyword>
<protein>
    <submittedName>
        <fullName evidence="1">Bifunctional cyclohexadienyl dehydratase/chorismate mutase from Janthinobacterium sp. HH01</fullName>
        <ecNumber evidence="1">4.2.1.51</ecNumber>
    </submittedName>
</protein>